<dbReference type="PANTHER" id="PTHR23024">
    <property type="entry name" value="ARYLACETAMIDE DEACETYLASE"/>
    <property type="match status" value="1"/>
</dbReference>
<gene>
    <name evidence="4" type="primary">LOC107423035</name>
</gene>
<dbReference type="PANTHER" id="PTHR23024:SF551">
    <property type="entry name" value="2-HYDROXYISOFLAVANONE DEHYDRATASE-LIKE"/>
    <property type="match status" value="1"/>
</dbReference>
<dbReference type="InParanoid" id="A0A6P4AHP3"/>
<dbReference type="GeneID" id="107423035"/>
<dbReference type="Pfam" id="PF07859">
    <property type="entry name" value="Abhydrolase_3"/>
    <property type="match status" value="1"/>
</dbReference>
<sequence length="336" mass="37076">MDISKPSQKKMESNIGKEVVTELLPLVRVYKDGSVERLSGSPFVPPSMEDPETGVSSKDITISSNPLIRARLFLPKLEESESNIKIPILVYYHGGGFLIESAFSADHHRFLNSLVSQAKIVAVSVEYRLPPENPLPAAYEDCWAALQWVSSFSSKYDNSAAIDEPWLNNHGDFERVFIGGDSAGANIAHNIAMRAGKENLHGGVKILGALLTHPYFWGSKPSASDQSIDYLVCSVWNFVYPNAPGGIDNPMINPLVDEAPSLEGLGCCRLLVSVAECDWLRDRGVWYSEAVKKSGWKGEVELTEIEGEDHAFQILRPGTKNANRLTKRLADFLSKK</sequence>
<dbReference type="SUPFAM" id="SSF53474">
    <property type="entry name" value="alpha/beta-Hydrolases"/>
    <property type="match status" value="1"/>
</dbReference>
<dbReference type="RefSeq" id="XP_015888033.3">
    <property type="nucleotide sequence ID" value="XM_016032547.4"/>
</dbReference>
<dbReference type="InterPro" id="IPR050466">
    <property type="entry name" value="Carboxylest/Gibb_receptor"/>
</dbReference>
<keyword evidence="3" id="KW-1185">Reference proteome</keyword>
<accession>A0A6P4AHP3</accession>
<protein>
    <submittedName>
        <fullName evidence="4">2-hydroxyisoflavanone dehydratase</fullName>
    </submittedName>
</protein>
<name>A0A6P4AHP3_ZIZJJ</name>
<dbReference type="GO" id="GO:0016787">
    <property type="term" value="F:hydrolase activity"/>
    <property type="evidence" value="ECO:0007669"/>
    <property type="project" value="InterPro"/>
</dbReference>
<proteinExistence type="inferred from homology"/>
<evidence type="ECO:0000256" key="1">
    <source>
        <dbReference type="ARBA" id="ARBA00010515"/>
    </source>
</evidence>
<organism evidence="3 4">
    <name type="scientific">Ziziphus jujuba</name>
    <name type="common">Chinese jujube</name>
    <name type="synonym">Ziziphus sativa</name>
    <dbReference type="NCBI Taxonomy" id="326968"/>
    <lineage>
        <taxon>Eukaryota</taxon>
        <taxon>Viridiplantae</taxon>
        <taxon>Streptophyta</taxon>
        <taxon>Embryophyta</taxon>
        <taxon>Tracheophyta</taxon>
        <taxon>Spermatophyta</taxon>
        <taxon>Magnoliopsida</taxon>
        <taxon>eudicotyledons</taxon>
        <taxon>Gunneridae</taxon>
        <taxon>Pentapetalae</taxon>
        <taxon>rosids</taxon>
        <taxon>fabids</taxon>
        <taxon>Rosales</taxon>
        <taxon>Rhamnaceae</taxon>
        <taxon>Paliureae</taxon>
        <taxon>Ziziphus</taxon>
    </lineage>
</organism>
<evidence type="ECO:0000313" key="4">
    <source>
        <dbReference type="RefSeq" id="XP_015888033.3"/>
    </source>
</evidence>
<comment type="similarity">
    <text evidence="1">Belongs to the 'GDXG' lipolytic enzyme family.</text>
</comment>
<dbReference type="KEGG" id="zju:107423035"/>
<dbReference type="InterPro" id="IPR013094">
    <property type="entry name" value="AB_hydrolase_3"/>
</dbReference>
<evidence type="ECO:0000259" key="2">
    <source>
        <dbReference type="Pfam" id="PF07859"/>
    </source>
</evidence>
<dbReference type="AlphaFoldDB" id="A0A6P4AHP3"/>
<reference evidence="4" key="1">
    <citation type="submission" date="2025-08" db="UniProtKB">
        <authorList>
            <consortium name="RefSeq"/>
        </authorList>
    </citation>
    <scope>IDENTIFICATION</scope>
    <source>
        <tissue evidence="4">Seedling</tissue>
    </source>
</reference>
<dbReference type="Gene3D" id="3.40.50.1820">
    <property type="entry name" value="alpha/beta hydrolase"/>
    <property type="match status" value="1"/>
</dbReference>
<evidence type="ECO:0000313" key="3">
    <source>
        <dbReference type="Proteomes" id="UP001652623"/>
    </source>
</evidence>
<feature type="domain" description="Alpha/beta hydrolase fold-3" evidence="2">
    <location>
        <begin position="89"/>
        <end position="313"/>
    </location>
</feature>
<dbReference type="Proteomes" id="UP001652623">
    <property type="component" value="Chromosome 3"/>
</dbReference>
<dbReference type="InterPro" id="IPR029058">
    <property type="entry name" value="AB_hydrolase_fold"/>
</dbReference>